<dbReference type="RefSeq" id="WP_162659402.1">
    <property type="nucleotide sequence ID" value="NZ_LR593887.1"/>
</dbReference>
<evidence type="ECO:0000259" key="3">
    <source>
        <dbReference type="PROSITE" id="PS51831"/>
    </source>
</evidence>
<dbReference type="GO" id="GO:0006203">
    <property type="term" value="P:dGTP catabolic process"/>
    <property type="evidence" value="ECO:0007669"/>
    <property type="project" value="TreeGrafter"/>
</dbReference>
<accession>A0A6C2YSH3</accession>
<comment type="similarity">
    <text evidence="2">Belongs to the dGTPase family. Type 2 subfamily.</text>
</comment>
<proteinExistence type="inferred from homology"/>
<organism evidence="4">
    <name type="scientific">Tuwongella immobilis</name>
    <dbReference type="NCBI Taxonomy" id="692036"/>
    <lineage>
        <taxon>Bacteria</taxon>
        <taxon>Pseudomonadati</taxon>
        <taxon>Planctomycetota</taxon>
        <taxon>Planctomycetia</taxon>
        <taxon>Gemmatales</taxon>
        <taxon>Gemmataceae</taxon>
        <taxon>Tuwongella</taxon>
    </lineage>
</organism>
<dbReference type="AlphaFoldDB" id="A0A6C2YSH3"/>
<dbReference type="InterPro" id="IPR050135">
    <property type="entry name" value="dGTPase-like"/>
</dbReference>
<dbReference type="SMART" id="SM00471">
    <property type="entry name" value="HDc"/>
    <property type="match status" value="1"/>
</dbReference>
<feature type="domain" description="HD" evidence="3">
    <location>
        <begin position="77"/>
        <end position="204"/>
    </location>
</feature>
<protein>
    <recommendedName>
        <fullName evidence="2">Deoxyguanosinetriphosphate triphosphohydrolase-like protein</fullName>
    </recommendedName>
</protein>
<dbReference type="InterPro" id="IPR026875">
    <property type="entry name" value="PHydrolase_assoc_dom"/>
</dbReference>
<evidence type="ECO:0000256" key="1">
    <source>
        <dbReference type="ARBA" id="ARBA00022801"/>
    </source>
</evidence>
<dbReference type="NCBIfam" id="NF002326">
    <property type="entry name" value="PRK01286.1-1"/>
    <property type="match status" value="1"/>
</dbReference>
<dbReference type="HAMAP" id="MF_01212">
    <property type="entry name" value="dGTPase_type2"/>
    <property type="match status" value="1"/>
</dbReference>
<dbReference type="InterPro" id="IPR006674">
    <property type="entry name" value="HD_domain"/>
</dbReference>
<keyword evidence="5" id="KW-1185">Reference proteome</keyword>
<gene>
    <name evidence="4" type="ORF">GMBLW1_48890</name>
</gene>
<dbReference type="InterPro" id="IPR023023">
    <property type="entry name" value="dNTPase_2"/>
</dbReference>
<dbReference type="Proteomes" id="UP000464378">
    <property type="component" value="Chromosome"/>
</dbReference>
<dbReference type="NCBIfam" id="TIGR01353">
    <property type="entry name" value="dGTP_triPase"/>
    <property type="match status" value="1"/>
</dbReference>
<dbReference type="SUPFAM" id="SSF109604">
    <property type="entry name" value="HD-domain/PDEase-like"/>
    <property type="match status" value="1"/>
</dbReference>
<dbReference type="PROSITE" id="PS51831">
    <property type="entry name" value="HD"/>
    <property type="match status" value="1"/>
</dbReference>
<dbReference type="InterPro" id="IPR003607">
    <property type="entry name" value="HD/PDEase_dom"/>
</dbReference>
<sequence>MMSASPLDWFELEAQTLAPYAMHSRDSRGRQYPEAAHPFRSIYQRDRERIVHSTGFRRLMGKTQVLVAHINDHHRTRLTHTLEVAQIARTIARRLRLNEDLTEAIALAHDLGHPPFGHAGEEALHECLRDHGGFDHNLQGLRQVDEREDRYPEYPGLNLSWELRESFVQHSKRRDRPELAEFWQVGSPLLEAQLVDTVDSLAYDVHDVDDALGIGLISLDDLESVTFWHEAAKPVRLDHPELRGDRFRTAVLRELINWQVSDLLRETESRLVQHGIRHTADVRACPEPLVEFSQPVRELKVELETFLFRRVYKHHRVLRMASKGQMFVKSLFAAYVENPELLPPRHLRRWSGAPLRVQQGVAATAPPAGRPMMRIEPIIGDYLAGMTDRYAQQEYHRLLLPGADL</sequence>
<dbReference type="EMBL" id="LR586016">
    <property type="protein sequence ID" value="VIP04304.1"/>
    <property type="molecule type" value="Genomic_DNA"/>
</dbReference>
<keyword evidence="1 2" id="KW-0378">Hydrolase</keyword>
<dbReference type="InParanoid" id="A0A6C2YSH3"/>
<dbReference type="CDD" id="cd00077">
    <property type="entry name" value="HDc"/>
    <property type="match status" value="1"/>
</dbReference>
<dbReference type="GO" id="GO:0008832">
    <property type="term" value="F:dGTPase activity"/>
    <property type="evidence" value="ECO:0007669"/>
    <property type="project" value="TreeGrafter"/>
</dbReference>
<reference evidence="4" key="1">
    <citation type="submission" date="2019-04" db="EMBL/GenBank/DDBJ databases">
        <authorList>
            <consortium name="Science for Life Laboratories"/>
        </authorList>
    </citation>
    <scope>NUCLEOTIDE SEQUENCE</scope>
    <source>
        <strain evidence="4">MBLW1</strain>
    </source>
</reference>
<dbReference type="InterPro" id="IPR006261">
    <property type="entry name" value="dGTPase"/>
</dbReference>
<dbReference type="Pfam" id="PF01966">
    <property type="entry name" value="HD"/>
    <property type="match status" value="1"/>
</dbReference>
<dbReference type="Gene3D" id="1.10.3210.10">
    <property type="entry name" value="Hypothetical protein af1432"/>
    <property type="match status" value="1"/>
</dbReference>
<name>A0A6C2YSH3_9BACT</name>
<dbReference type="EMBL" id="LR593887">
    <property type="protein sequence ID" value="VTS05971.1"/>
    <property type="molecule type" value="Genomic_DNA"/>
</dbReference>
<dbReference type="PANTHER" id="PTHR11373">
    <property type="entry name" value="DEOXYNUCLEOSIDE TRIPHOSPHATE TRIPHOSPHOHYDROLASE"/>
    <property type="match status" value="1"/>
</dbReference>
<dbReference type="KEGG" id="tim:GMBLW1_48890"/>
<evidence type="ECO:0000256" key="2">
    <source>
        <dbReference type="HAMAP-Rule" id="MF_01212"/>
    </source>
</evidence>
<evidence type="ECO:0000313" key="4">
    <source>
        <dbReference type="EMBL" id="VIP04304.1"/>
    </source>
</evidence>
<dbReference type="Pfam" id="PF13286">
    <property type="entry name" value="HD_assoc"/>
    <property type="match status" value="1"/>
</dbReference>
<dbReference type="PANTHER" id="PTHR11373:SF43">
    <property type="entry name" value="DEOXYGUANOSINETRIPHOSPHATE TRIPHOSPHOHYDROLASE-LIKE PROTEIN"/>
    <property type="match status" value="1"/>
</dbReference>
<evidence type="ECO:0000313" key="5">
    <source>
        <dbReference type="Proteomes" id="UP000464378"/>
    </source>
</evidence>